<dbReference type="KEGG" id="nai:NECAME_17350"/>
<dbReference type="Proteomes" id="UP000053676">
    <property type="component" value="Unassembled WGS sequence"/>
</dbReference>
<gene>
    <name evidence="1" type="ORF">NECAME_17350</name>
</gene>
<keyword evidence="2" id="KW-1185">Reference proteome</keyword>
<evidence type="ECO:0000313" key="1">
    <source>
        <dbReference type="EMBL" id="ETN83759.1"/>
    </source>
</evidence>
<organism evidence="1 2">
    <name type="scientific">Necator americanus</name>
    <name type="common">Human hookworm</name>
    <dbReference type="NCBI Taxonomy" id="51031"/>
    <lineage>
        <taxon>Eukaryota</taxon>
        <taxon>Metazoa</taxon>
        <taxon>Ecdysozoa</taxon>
        <taxon>Nematoda</taxon>
        <taxon>Chromadorea</taxon>
        <taxon>Rhabditida</taxon>
        <taxon>Rhabditina</taxon>
        <taxon>Rhabditomorpha</taxon>
        <taxon>Strongyloidea</taxon>
        <taxon>Ancylostomatidae</taxon>
        <taxon>Bunostominae</taxon>
        <taxon>Necator</taxon>
    </lineage>
</organism>
<proteinExistence type="predicted"/>
<reference evidence="2" key="1">
    <citation type="journal article" date="2014" name="Nat. Genet.">
        <title>Genome of the human hookworm Necator americanus.</title>
        <authorList>
            <person name="Tang Y.T."/>
            <person name="Gao X."/>
            <person name="Rosa B.A."/>
            <person name="Abubucker S."/>
            <person name="Hallsworth-Pepin K."/>
            <person name="Martin J."/>
            <person name="Tyagi R."/>
            <person name="Heizer E."/>
            <person name="Zhang X."/>
            <person name="Bhonagiri-Palsikar V."/>
            <person name="Minx P."/>
            <person name="Warren W.C."/>
            <person name="Wang Q."/>
            <person name="Zhan B."/>
            <person name="Hotez P.J."/>
            <person name="Sternberg P.W."/>
            <person name="Dougall A."/>
            <person name="Gaze S.T."/>
            <person name="Mulvenna J."/>
            <person name="Sotillo J."/>
            <person name="Ranganathan S."/>
            <person name="Rabelo E.M."/>
            <person name="Wilson R.K."/>
            <person name="Felgner P.L."/>
            <person name="Bethony J."/>
            <person name="Hawdon J.M."/>
            <person name="Gasser R.B."/>
            <person name="Loukas A."/>
            <person name="Mitreva M."/>
        </authorList>
    </citation>
    <scope>NUCLEOTIDE SEQUENCE [LARGE SCALE GENOMIC DNA]</scope>
</reference>
<protein>
    <submittedName>
        <fullName evidence="1">Uncharacterized protein</fullName>
    </submittedName>
</protein>
<sequence>MESETTSPKLSAASKTAKRIVEYHDRGNYNFTKTTVGPASTDANTSHPKYLKTGTSVETLKRNIRCLFVGDLFSFGKDAYRYDREKVFIKEVGADLYRKTENSTVGITTYGFVPVQPLNLIPALNGMKQDNEDFAKHVKLQTRLRDAETASTTREAINEINDFKHVRGRANCLIFFSAQNNTKDLPPLKPPKDWKRIVAVGFDDTNLTNVVEPPRGVAVSVPYWFKKENVEEVVEAVLEAF</sequence>
<dbReference type="OrthoDB" id="5839736at2759"/>
<dbReference type="AlphaFoldDB" id="W2TQ36"/>
<dbReference type="EMBL" id="KI658102">
    <property type="protein sequence ID" value="ETN83759.1"/>
    <property type="molecule type" value="Genomic_DNA"/>
</dbReference>
<dbReference type="STRING" id="51031.W2TQ36"/>
<accession>W2TQ36</accession>
<name>W2TQ36_NECAM</name>
<evidence type="ECO:0000313" key="2">
    <source>
        <dbReference type="Proteomes" id="UP000053676"/>
    </source>
</evidence>